<dbReference type="Proteomes" id="UP000749471">
    <property type="component" value="Unassembled WGS sequence"/>
</dbReference>
<protein>
    <recommendedName>
        <fullName evidence="4">Lipoprotein</fullName>
    </recommendedName>
</protein>
<proteinExistence type="predicted"/>
<gene>
    <name evidence="2" type="ORF">KQI42_08530</name>
</gene>
<name>A0ABS6E547_9FIRM</name>
<reference evidence="2 3" key="1">
    <citation type="submission" date="2021-06" db="EMBL/GenBank/DDBJ databases">
        <authorList>
            <person name="Sun Q."/>
            <person name="Li D."/>
        </authorList>
    </citation>
    <scope>NUCLEOTIDE SEQUENCE [LARGE SCALE GENOMIC DNA]</scope>
    <source>
        <strain evidence="2 3">MSJ-40</strain>
    </source>
</reference>
<organism evidence="2 3">
    <name type="scientific">Tissierella simiarum</name>
    <dbReference type="NCBI Taxonomy" id="2841534"/>
    <lineage>
        <taxon>Bacteria</taxon>
        <taxon>Bacillati</taxon>
        <taxon>Bacillota</taxon>
        <taxon>Tissierellia</taxon>
        <taxon>Tissierellales</taxon>
        <taxon>Tissierellaceae</taxon>
        <taxon>Tissierella</taxon>
    </lineage>
</organism>
<evidence type="ECO:0000313" key="2">
    <source>
        <dbReference type="EMBL" id="MBU5438050.1"/>
    </source>
</evidence>
<sequence>MKRLIAACCIIVTLLCTGCGVNYMNSLYSKDDEISSDTNSFSLDKDEQSIDGQAYTGKLEFEGMDTIWKYNAEDDMEIELSYLLSVSKGKAKLVLIDPSGKLETLVENKDKTIQKDMETIKMSLKKGENRIKLVASNKAQIELKLSVDVGDLNNIGFNR</sequence>
<accession>A0ABS6E547</accession>
<evidence type="ECO:0000313" key="3">
    <source>
        <dbReference type="Proteomes" id="UP000749471"/>
    </source>
</evidence>
<keyword evidence="3" id="KW-1185">Reference proteome</keyword>
<comment type="caution">
    <text evidence="2">The sequence shown here is derived from an EMBL/GenBank/DDBJ whole genome shotgun (WGS) entry which is preliminary data.</text>
</comment>
<dbReference type="EMBL" id="JAHLPM010000006">
    <property type="protein sequence ID" value="MBU5438050.1"/>
    <property type="molecule type" value="Genomic_DNA"/>
</dbReference>
<dbReference type="RefSeq" id="WP_216518815.1">
    <property type="nucleotide sequence ID" value="NZ_JAHLPM010000006.1"/>
</dbReference>
<feature type="signal peptide" evidence="1">
    <location>
        <begin position="1"/>
        <end position="24"/>
    </location>
</feature>
<feature type="chain" id="PRO_5047369441" description="Lipoprotein" evidence="1">
    <location>
        <begin position="25"/>
        <end position="159"/>
    </location>
</feature>
<keyword evidence="1" id="KW-0732">Signal</keyword>
<evidence type="ECO:0000256" key="1">
    <source>
        <dbReference type="SAM" id="SignalP"/>
    </source>
</evidence>
<evidence type="ECO:0008006" key="4">
    <source>
        <dbReference type="Google" id="ProtNLM"/>
    </source>
</evidence>